<dbReference type="Pfam" id="PF01255">
    <property type="entry name" value="Prenyltransf"/>
    <property type="match status" value="1"/>
</dbReference>
<dbReference type="InterPro" id="IPR001441">
    <property type="entry name" value="UPP_synth-like"/>
</dbReference>
<evidence type="ECO:0000256" key="1">
    <source>
        <dbReference type="ARBA" id="ARBA00022679"/>
    </source>
</evidence>
<dbReference type="SUPFAM" id="SSF64005">
    <property type="entry name" value="Undecaprenyl diphosphate synthase"/>
    <property type="match status" value="1"/>
</dbReference>
<feature type="compositionally biased region" description="Basic residues" evidence="2">
    <location>
        <begin position="7"/>
        <end position="18"/>
    </location>
</feature>
<dbReference type="EMBL" id="UINC01144351">
    <property type="protein sequence ID" value="SVD33809.1"/>
    <property type="molecule type" value="Genomic_DNA"/>
</dbReference>
<evidence type="ECO:0000256" key="2">
    <source>
        <dbReference type="SAM" id="MobiDB-lite"/>
    </source>
</evidence>
<protein>
    <submittedName>
        <fullName evidence="3">Uncharacterized protein</fullName>
    </submittedName>
</protein>
<accession>A0A382UHR3</accession>
<feature type="non-terminal residue" evidence="3">
    <location>
        <position position="50"/>
    </location>
</feature>
<keyword evidence="1" id="KW-0808">Transferase</keyword>
<dbReference type="GO" id="GO:0016765">
    <property type="term" value="F:transferase activity, transferring alkyl or aryl (other than methyl) groups"/>
    <property type="evidence" value="ECO:0007669"/>
    <property type="project" value="InterPro"/>
</dbReference>
<reference evidence="3" key="1">
    <citation type="submission" date="2018-05" db="EMBL/GenBank/DDBJ databases">
        <authorList>
            <person name="Lanie J.A."/>
            <person name="Ng W.-L."/>
            <person name="Kazmierczak K.M."/>
            <person name="Andrzejewski T.M."/>
            <person name="Davidsen T.M."/>
            <person name="Wayne K.J."/>
            <person name="Tettelin H."/>
            <person name="Glass J.I."/>
            <person name="Rusch D."/>
            <person name="Podicherti R."/>
            <person name="Tsui H.-C.T."/>
            <person name="Winkler M.E."/>
        </authorList>
    </citation>
    <scope>NUCLEOTIDE SEQUENCE</scope>
</reference>
<evidence type="ECO:0000313" key="3">
    <source>
        <dbReference type="EMBL" id="SVD33809.1"/>
    </source>
</evidence>
<dbReference type="AlphaFoldDB" id="A0A382UHR3"/>
<proteinExistence type="predicted"/>
<gene>
    <name evidence="3" type="ORF">METZ01_LOCUS386663</name>
</gene>
<name>A0A382UHR3_9ZZZZ</name>
<feature type="region of interest" description="Disordered" evidence="2">
    <location>
        <begin position="1"/>
        <end position="23"/>
    </location>
</feature>
<sequence length="50" mass="5688">MDGNGRWGKKKNKSRKFGHKEGAKTVEKIIKSAIDNKIKEGKLKIHRKIG</sequence>
<dbReference type="InterPro" id="IPR036424">
    <property type="entry name" value="UPP_synth-like_sf"/>
</dbReference>
<dbReference type="Gene3D" id="3.40.1180.10">
    <property type="entry name" value="Decaprenyl diphosphate synthase-like"/>
    <property type="match status" value="1"/>
</dbReference>
<organism evidence="3">
    <name type="scientific">marine metagenome</name>
    <dbReference type="NCBI Taxonomy" id="408172"/>
    <lineage>
        <taxon>unclassified sequences</taxon>
        <taxon>metagenomes</taxon>
        <taxon>ecological metagenomes</taxon>
    </lineage>
</organism>